<organism evidence="1 2">
    <name type="scientific">Triparma strigata</name>
    <dbReference type="NCBI Taxonomy" id="1606541"/>
    <lineage>
        <taxon>Eukaryota</taxon>
        <taxon>Sar</taxon>
        <taxon>Stramenopiles</taxon>
        <taxon>Ochrophyta</taxon>
        <taxon>Bolidophyceae</taxon>
        <taxon>Parmales</taxon>
        <taxon>Triparmaceae</taxon>
        <taxon>Triparma</taxon>
    </lineage>
</organism>
<protein>
    <recommendedName>
        <fullName evidence="3">LRAT domain-containing protein</fullName>
    </recommendedName>
</protein>
<evidence type="ECO:0000313" key="2">
    <source>
        <dbReference type="Proteomes" id="UP001165085"/>
    </source>
</evidence>
<proteinExistence type="predicted"/>
<evidence type="ECO:0008006" key="3">
    <source>
        <dbReference type="Google" id="ProtNLM"/>
    </source>
</evidence>
<dbReference type="EMBL" id="BRXY01000535">
    <property type="protein sequence ID" value="GMH98861.1"/>
    <property type="molecule type" value="Genomic_DNA"/>
</dbReference>
<keyword evidence="2" id="KW-1185">Reference proteome</keyword>
<reference evidence="2" key="1">
    <citation type="journal article" date="2023" name="Commun. Biol.">
        <title>Genome analysis of Parmales, the sister group of diatoms, reveals the evolutionary specialization of diatoms from phago-mixotrophs to photoautotrophs.</title>
        <authorList>
            <person name="Ban H."/>
            <person name="Sato S."/>
            <person name="Yoshikawa S."/>
            <person name="Yamada K."/>
            <person name="Nakamura Y."/>
            <person name="Ichinomiya M."/>
            <person name="Sato N."/>
            <person name="Blanc-Mathieu R."/>
            <person name="Endo H."/>
            <person name="Kuwata A."/>
            <person name="Ogata H."/>
        </authorList>
    </citation>
    <scope>NUCLEOTIDE SEQUENCE [LARGE SCALE GENOMIC DNA]</scope>
    <source>
        <strain evidence="2">NIES 3701</strain>
    </source>
</reference>
<comment type="caution">
    <text evidence="1">The sequence shown here is derived from an EMBL/GenBank/DDBJ whole genome shotgun (WGS) entry which is preliminary data.</text>
</comment>
<sequence>MFNSISLALKQKVKQKVAHGRELGKGAFYGLLNEFRHTGIMREFCRLPPPKTLVDPEVARSLDARVTKIELRGACPHLFLITEDEMGTVVEHHWFEEGFEAKKIRDKQERLKRQRLWKRVEVKEERFCVRDVKESIVMSGSYRLFSNNCLHAVNRVVCKAQ</sequence>
<name>A0A9W7BWM3_9STRA</name>
<accession>A0A9W7BWM3</accession>
<dbReference type="AlphaFoldDB" id="A0A9W7BWM3"/>
<gene>
    <name evidence="1" type="ORF">TrST_g13145</name>
</gene>
<evidence type="ECO:0000313" key="1">
    <source>
        <dbReference type="EMBL" id="GMH98861.1"/>
    </source>
</evidence>
<dbReference type="Proteomes" id="UP001165085">
    <property type="component" value="Unassembled WGS sequence"/>
</dbReference>